<protein>
    <submittedName>
        <fullName evidence="3">Uncharacterized protein</fullName>
    </submittedName>
</protein>
<feature type="compositionally biased region" description="Basic and acidic residues" evidence="2">
    <location>
        <begin position="320"/>
        <end position="333"/>
    </location>
</feature>
<feature type="compositionally biased region" description="Basic and acidic residues" evidence="2">
    <location>
        <begin position="152"/>
        <end position="201"/>
    </location>
</feature>
<proteinExistence type="predicted"/>
<evidence type="ECO:0000313" key="4">
    <source>
        <dbReference type="Proteomes" id="UP001186944"/>
    </source>
</evidence>
<feature type="compositionally biased region" description="Basic and acidic residues" evidence="2">
    <location>
        <begin position="426"/>
        <end position="446"/>
    </location>
</feature>
<evidence type="ECO:0000313" key="3">
    <source>
        <dbReference type="EMBL" id="KAK3097508.1"/>
    </source>
</evidence>
<evidence type="ECO:0000256" key="2">
    <source>
        <dbReference type="SAM" id="MobiDB-lite"/>
    </source>
</evidence>
<comment type="caution">
    <text evidence="3">The sequence shown here is derived from an EMBL/GenBank/DDBJ whole genome shotgun (WGS) entry which is preliminary data.</text>
</comment>
<accession>A0AA88Y3Q2</accession>
<name>A0AA88Y3Q2_PINIB</name>
<evidence type="ECO:0000256" key="1">
    <source>
        <dbReference type="SAM" id="Coils"/>
    </source>
</evidence>
<feature type="region of interest" description="Disordered" evidence="2">
    <location>
        <begin position="152"/>
        <end position="510"/>
    </location>
</feature>
<reference evidence="3" key="1">
    <citation type="submission" date="2019-08" db="EMBL/GenBank/DDBJ databases">
        <title>The improved chromosome-level genome for the pearl oyster Pinctada fucata martensii using PacBio sequencing and Hi-C.</title>
        <authorList>
            <person name="Zheng Z."/>
        </authorList>
    </citation>
    <scope>NUCLEOTIDE SEQUENCE</scope>
    <source>
        <strain evidence="3">ZZ-2019</strain>
        <tissue evidence="3">Adductor muscle</tissue>
    </source>
</reference>
<feature type="compositionally biased region" description="Polar residues" evidence="2">
    <location>
        <begin position="447"/>
        <end position="456"/>
    </location>
</feature>
<dbReference type="EMBL" id="VSWD01000007">
    <property type="protein sequence ID" value="KAK3097508.1"/>
    <property type="molecule type" value="Genomic_DNA"/>
</dbReference>
<sequence length="609" mass="69590">MGKGARFSIVILSYCNPVLGYRIISQVMDVLNENSNTTGLDLYDDILISEGIQKQQTNDELQQKYSEAQARITELEIELEQTKNSEKHYKQLTESVTNNLSSLLVTAKAEISRKDTIIKSLRSQIDNLKHDGGLKGALRRSHREHRCYDRVEDLYHDRPANGHDKEPSPSKTSKRESRERESDDRLRKQDADRNRNRTESGRRKRKVLSEEEESDVQIKKSKHDYSKRASETPARSVQHFHCERSRDGFDSARKLVEKSKRQLLRRKSNDNKNEGFNVKQSESKRESSFSAGEDSFSGRTVEIVKIDRNSSKKHISVPRKTKDESSDSDASNRKRERSRTKPKLEGRKEKDREKLDNGESSSRGKPSKPESREKDKERRPRSKKEDGWKDEEYKIDRSKTSKDGNDDNRVKEKLQSQESSPFKSIVCDDSKASRGKNGEKQSDNKVDVSNNDQSSVGGRKQQDDSLEKKSEVDDLRQKITLKRKNRQSSSSDKSSPERTKTETPSPKKRVVISPIRFFSGSLEKTNIQREVTPYKDVPLTLPLICSTKSDTSSSKNALHHPDSHIETKINEIEEGVGPTKSENCTSAKDGKTSSFSNVALENEITKRKT</sequence>
<gene>
    <name evidence="3" type="ORF">FSP39_010314</name>
</gene>
<feature type="compositionally biased region" description="Polar residues" evidence="2">
    <location>
        <begin position="580"/>
        <end position="599"/>
    </location>
</feature>
<keyword evidence="4" id="KW-1185">Reference proteome</keyword>
<feature type="compositionally biased region" description="Basic and acidic residues" evidence="2">
    <location>
        <begin position="342"/>
        <end position="357"/>
    </location>
</feature>
<feature type="compositionally biased region" description="Basic and acidic residues" evidence="2">
    <location>
        <begin position="460"/>
        <end position="477"/>
    </location>
</feature>
<dbReference type="Proteomes" id="UP001186944">
    <property type="component" value="Unassembled WGS sequence"/>
</dbReference>
<feature type="coiled-coil region" evidence="1">
    <location>
        <begin position="58"/>
        <end position="92"/>
    </location>
</feature>
<feature type="compositionally biased region" description="Basic and acidic residues" evidence="2">
    <location>
        <begin position="367"/>
        <end position="415"/>
    </location>
</feature>
<feature type="compositionally biased region" description="Basic and acidic residues" evidence="2">
    <location>
        <begin position="240"/>
        <end position="260"/>
    </location>
</feature>
<feature type="region of interest" description="Disordered" evidence="2">
    <location>
        <begin position="573"/>
        <end position="609"/>
    </location>
</feature>
<dbReference type="AlphaFoldDB" id="A0AA88Y3Q2"/>
<organism evidence="3 4">
    <name type="scientific">Pinctada imbricata</name>
    <name type="common">Atlantic pearl-oyster</name>
    <name type="synonym">Pinctada martensii</name>
    <dbReference type="NCBI Taxonomy" id="66713"/>
    <lineage>
        <taxon>Eukaryota</taxon>
        <taxon>Metazoa</taxon>
        <taxon>Spiralia</taxon>
        <taxon>Lophotrochozoa</taxon>
        <taxon>Mollusca</taxon>
        <taxon>Bivalvia</taxon>
        <taxon>Autobranchia</taxon>
        <taxon>Pteriomorphia</taxon>
        <taxon>Pterioida</taxon>
        <taxon>Pterioidea</taxon>
        <taxon>Pteriidae</taxon>
        <taxon>Pinctada</taxon>
    </lineage>
</organism>
<keyword evidence="1" id="KW-0175">Coiled coil</keyword>